<dbReference type="EMBL" id="BAAAPU010000011">
    <property type="protein sequence ID" value="GAA1991007.1"/>
    <property type="molecule type" value="Genomic_DNA"/>
</dbReference>
<gene>
    <name evidence="2" type="ORF">GCM10009817_36270</name>
</gene>
<dbReference type="RefSeq" id="WP_344065981.1">
    <property type="nucleotide sequence ID" value="NZ_BAAAPU010000011.1"/>
</dbReference>
<dbReference type="PANTHER" id="PTHR34293:SF1">
    <property type="entry name" value="HTH-TYPE TRANSCRIPTIONAL REGULATOR TRMBL2"/>
    <property type="match status" value="1"/>
</dbReference>
<sequence length="327" mass="35150">MLEVFGVAASTEQVYRAMLDSPDADAEQLAGLVGLEPEHVGRELDLLAGLMLVEMRSEGRKLLAIPPEQALEALLTAEEARLSERRRSVLQARADLAELVDAFVASRTRCDSGGLVEEIDDPGVVTSRLFQLARSGSRRVSFMLPGEAVPSAAIGPSARLDEELLSRGVTLRAIVSETSLESRHWFEHLTEQAARGVQVRSHVAPPQRLVLVEDTLAIVPRAGSCGALVLKGPDLVAPVAALFDAVWRTSVPLLAQEAGGTSDDITGARVRQVVALLAQGQKDEAIARRLQVSVRTVRRLVSASLVALHAESRFEAGVTAVRRGWVD</sequence>
<reference evidence="2 3" key="1">
    <citation type="journal article" date="2019" name="Int. J. Syst. Evol. Microbiol.">
        <title>The Global Catalogue of Microorganisms (GCM) 10K type strain sequencing project: providing services to taxonomists for standard genome sequencing and annotation.</title>
        <authorList>
            <consortium name="The Broad Institute Genomics Platform"/>
            <consortium name="The Broad Institute Genome Sequencing Center for Infectious Disease"/>
            <person name="Wu L."/>
            <person name="Ma J."/>
        </authorList>
    </citation>
    <scope>NUCLEOTIDE SEQUENCE [LARGE SCALE GENOMIC DNA]</scope>
    <source>
        <strain evidence="2 3">JCM 15628</strain>
    </source>
</reference>
<dbReference type="PANTHER" id="PTHR34293">
    <property type="entry name" value="HTH-TYPE TRANSCRIPTIONAL REGULATOR TRMBL2"/>
    <property type="match status" value="1"/>
</dbReference>
<dbReference type="InterPro" id="IPR036388">
    <property type="entry name" value="WH-like_DNA-bd_sf"/>
</dbReference>
<dbReference type="Gene3D" id="1.10.10.10">
    <property type="entry name" value="Winged helix-like DNA-binding domain superfamily/Winged helix DNA-binding domain"/>
    <property type="match status" value="1"/>
</dbReference>
<proteinExistence type="predicted"/>
<comment type="caution">
    <text evidence="2">The sequence shown here is derived from an EMBL/GenBank/DDBJ whole genome shotgun (WGS) entry which is preliminary data.</text>
</comment>
<organism evidence="2 3">
    <name type="scientific">Terrabacter lapilli</name>
    <dbReference type="NCBI Taxonomy" id="436231"/>
    <lineage>
        <taxon>Bacteria</taxon>
        <taxon>Bacillati</taxon>
        <taxon>Actinomycetota</taxon>
        <taxon>Actinomycetes</taxon>
        <taxon>Micrococcales</taxon>
        <taxon>Intrasporangiaceae</taxon>
        <taxon>Terrabacter</taxon>
    </lineage>
</organism>
<dbReference type="Pfam" id="PF13384">
    <property type="entry name" value="HTH_23"/>
    <property type="match status" value="1"/>
</dbReference>
<evidence type="ECO:0000313" key="2">
    <source>
        <dbReference type="EMBL" id="GAA1991007.1"/>
    </source>
</evidence>
<protein>
    <submittedName>
        <fullName evidence="2">Helix-turn-helix transcriptional regulator</fullName>
    </submittedName>
</protein>
<dbReference type="Proteomes" id="UP001500013">
    <property type="component" value="Unassembled WGS sequence"/>
</dbReference>
<feature type="domain" description="HTH luxR-type" evidence="1">
    <location>
        <begin position="271"/>
        <end position="320"/>
    </location>
</feature>
<dbReference type="InterPro" id="IPR016032">
    <property type="entry name" value="Sig_transdc_resp-reg_C-effctor"/>
</dbReference>
<dbReference type="SUPFAM" id="SSF46894">
    <property type="entry name" value="C-terminal effector domain of the bipartite response regulators"/>
    <property type="match status" value="1"/>
</dbReference>
<dbReference type="InterPro" id="IPR051797">
    <property type="entry name" value="TrmB-like"/>
</dbReference>
<evidence type="ECO:0000259" key="1">
    <source>
        <dbReference type="SMART" id="SM00421"/>
    </source>
</evidence>
<evidence type="ECO:0000313" key="3">
    <source>
        <dbReference type="Proteomes" id="UP001500013"/>
    </source>
</evidence>
<keyword evidence="3" id="KW-1185">Reference proteome</keyword>
<dbReference type="InterPro" id="IPR000792">
    <property type="entry name" value="Tscrpt_reg_LuxR_C"/>
</dbReference>
<dbReference type="SMART" id="SM00421">
    <property type="entry name" value="HTH_LUXR"/>
    <property type="match status" value="1"/>
</dbReference>
<accession>A0ABN2SQZ1</accession>
<name>A0ABN2SQZ1_9MICO</name>